<sequence>MESFFGENEESTEDITKRKSSKIKSLKTRFFRKSKKTGAEDDAKLSQSASDITAGKVLGSDEDLASQGAMGSRAFSHDSIFLDDQVLSDPDPVRVLSQENVHSKIKSLQMKLQLEKRHFGPPPMVLPTRSPENTAHQSEDFPFHDSNETSEEGTLTK</sequence>
<reference evidence="2 3" key="1">
    <citation type="submission" date="2021-06" db="EMBL/GenBank/DDBJ databases">
        <authorList>
            <person name="Palmer J.M."/>
        </authorList>
    </citation>
    <scope>NUCLEOTIDE SEQUENCE [LARGE SCALE GENOMIC DNA]</scope>
    <source>
        <strain evidence="2 3">CL_MEX2019</strain>
        <tissue evidence="2">Muscle</tissue>
    </source>
</reference>
<dbReference type="EMBL" id="JAHUTJ010069540">
    <property type="protein sequence ID" value="MED6291960.1"/>
    <property type="molecule type" value="Genomic_DNA"/>
</dbReference>
<protein>
    <recommendedName>
        <fullName evidence="4">DUF4592 domain-containing protein</fullName>
    </recommendedName>
</protein>
<feature type="region of interest" description="Disordered" evidence="1">
    <location>
        <begin position="115"/>
        <end position="157"/>
    </location>
</feature>
<accession>A0ABU7F0U3</accession>
<proteinExistence type="predicted"/>
<organism evidence="2 3">
    <name type="scientific">Characodon lateralis</name>
    <dbReference type="NCBI Taxonomy" id="208331"/>
    <lineage>
        <taxon>Eukaryota</taxon>
        <taxon>Metazoa</taxon>
        <taxon>Chordata</taxon>
        <taxon>Craniata</taxon>
        <taxon>Vertebrata</taxon>
        <taxon>Euteleostomi</taxon>
        <taxon>Actinopterygii</taxon>
        <taxon>Neopterygii</taxon>
        <taxon>Teleostei</taxon>
        <taxon>Neoteleostei</taxon>
        <taxon>Acanthomorphata</taxon>
        <taxon>Ovalentaria</taxon>
        <taxon>Atherinomorphae</taxon>
        <taxon>Cyprinodontiformes</taxon>
        <taxon>Goodeidae</taxon>
        <taxon>Characodon</taxon>
    </lineage>
</organism>
<feature type="non-terminal residue" evidence="2">
    <location>
        <position position="157"/>
    </location>
</feature>
<keyword evidence="3" id="KW-1185">Reference proteome</keyword>
<dbReference type="PANTHER" id="PTHR47743">
    <property type="entry name" value="KIAA1210 / KIAA1211 FAMILY MEMBER"/>
    <property type="match status" value="1"/>
</dbReference>
<comment type="caution">
    <text evidence="2">The sequence shown here is derived from an EMBL/GenBank/DDBJ whole genome shotgun (WGS) entry which is preliminary data.</text>
</comment>
<name>A0ABU7F0U3_9TELE</name>
<feature type="compositionally biased region" description="Basic and acidic residues" evidence="1">
    <location>
        <begin position="137"/>
        <end position="147"/>
    </location>
</feature>
<dbReference type="Proteomes" id="UP001352852">
    <property type="component" value="Unassembled WGS sequence"/>
</dbReference>
<feature type="region of interest" description="Disordered" evidence="1">
    <location>
        <begin position="34"/>
        <end position="54"/>
    </location>
</feature>
<dbReference type="PANTHER" id="PTHR47743:SF1">
    <property type="entry name" value="CRACD-LIKE PROTEIN"/>
    <property type="match status" value="1"/>
</dbReference>
<feature type="region of interest" description="Disordered" evidence="1">
    <location>
        <begin position="1"/>
        <end position="22"/>
    </location>
</feature>
<dbReference type="InterPro" id="IPR026713">
    <property type="entry name" value="CRACD-like"/>
</dbReference>
<evidence type="ECO:0008006" key="4">
    <source>
        <dbReference type="Google" id="ProtNLM"/>
    </source>
</evidence>
<evidence type="ECO:0000256" key="1">
    <source>
        <dbReference type="SAM" id="MobiDB-lite"/>
    </source>
</evidence>
<evidence type="ECO:0000313" key="2">
    <source>
        <dbReference type="EMBL" id="MED6291960.1"/>
    </source>
</evidence>
<gene>
    <name evidence="2" type="ORF">CHARACLAT_028937</name>
</gene>
<evidence type="ECO:0000313" key="3">
    <source>
        <dbReference type="Proteomes" id="UP001352852"/>
    </source>
</evidence>